<dbReference type="PANTHER" id="PTHR11601">
    <property type="entry name" value="CYSTEINE DESULFURYLASE FAMILY MEMBER"/>
    <property type="match status" value="1"/>
</dbReference>
<dbReference type="RefSeq" id="WP_190928269.1">
    <property type="nucleotide sequence ID" value="NZ_JACXAC010000007.1"/>
</dbReference>
<protein>
    <submittedName>
        <fullName evidence="10">Cysteine desulfurase</fullName>
    </submittedName>
</protein>
<comment type="similarity">
    <text evidence="2">Belongs to the class-V pyridoxal-phosphate-dependent aminotransferase family. NifS/IscS subfamily.</text>
</comment>
<keyword evidence="6" id="KW-0408">Iron</keyword>
<evidence type="ECO:0000256" key="3">
    <source>
        <dbReference type="ARBA" id="ARBA00022679"/>
    </source>
</evidence>
<sequence>MTPTTPSAPAFVYFDNAATTPLDPEVLEAMLPFLRNHYGNPSSLHGPGRQVRAAIENARKTVAHLLNAAPSEIIFTSGGTEADNYAAFGSIRTLGLKHAITSKLEHHAVLHPLQALAKLGEIELHYVKHDAQGALNLGHLEELLTGQSRTFVSLMHANNEIGNLNDIEAIGEICARYDAVFHTDTVQTMGHYRHDVQQLKNHFLVGSAHKFHGPKGVGFIYTRSGLQVSPLIHGGSQERNVRSGTENVYGIVGLAKALEIAVRDLAYHQAHVQGLKTRFIEKLRAEIDDVQFNGLSEHADKSLYTVLSVSLPPSAINEMLLFNLDINKVAASGGSACTSGAQAGSHVLEALGCDPDRATVRFSMSKMNTAAEVDYAVEALAKLYRPVAV</sequence>
<dbReference type="InterPro" id="IPR015421">
    <property type="entry name" value="PyrdxlP-dep_Trfase_major"/>
</dbReference>
<dbReference type="Pfam" id="PF00266">
    <property type="entry name" value="Aminotran_5"/>
    <property type="match status" value="1"/>
</dbReference>
<dbReference type="PIRSF" id="PIRSF005572">
    <property type="entry name" value="NifS"/>
    <property type="match status" value="1"/>
</dbReference>
<comment type="catalytic activity">
    <reaction evidence="8">
        <text>(sulfur carrier)-H + L-cysteine = (sulfur carrier)-SH + L-alanine</text>
        <dbReference type="Rhea" id="RHEA:43892"/>
        <dbReference type="Rhea" id="RHEA-COMP:14737"/>
        <dbReference type="Rhea" id="RHEA-COMP:14739"/>
        <dbReference type="ChEBI" id="CHEBI:29917"/>
        <dbReference type="ChEBI" id="CHEBI:35235"/>
        <dbReference type="ChEBI" id="CHEBI:57972"/>
        <dbReference type="ChEBI" id="CHEBI:64428"/>
        <dbReference type="EC" id="2.8.1.7"/>
    </reaction>
</comment>
<proteinExistence type="inferred from homology"/>
<evidence type="ECO:0000313" key="11">
    <source>
        <dbReference type="Proteomes" id="UP000606003"/>
    </source>
</evidence>
<organism evidence="10 11">
    <name type="scientific">Hymenobacter armeniacus</name>
    <dbReference type="NCBI Taxonomy" id="2771358"/>
    <lineage>
        <taxon>Bacteria</taxon>
        <taxon>Pseudomonadati</taxon>
        <taxon>Bacteroidota</taxon>
        <taxon>Cytophagia</taxon>
        <taxon>Cytophagales</taxon>
        <taxon>Hymenobacteraceae</taxon>
        <taxon>Hymenobacter</taxon>
    </lineage>
</organism>
<evidence type="ECO:0000256" key="5">
    <source>
        <dbReference type="ARBA" id="ARBA00022898"/>
    </source>
</evidence>
<accession>A0ABR8JYG6</accession>
<evidence type="ECO:0000256" key="6">
    <source>
        <dbReference type="ARBA" id="ARBA00023004"/>
    </source>
</evidence>
<keyword evidence="7" id="KW-0411">Iron-sulfur</keyword>
<dbReference type="SUPFAM" id="SSF53383">
    <property type="entry name" value="PLP-dependent transferases"/>
    <property type="match status" value="1"/>
</dbReference>
<gene>
    <name evidence="10" type="ORF">IC234_20155</name>
</gene>
<keyword evidence="11" id="KW-1185">Reference proteome</keyword>
<evidence type="ECO:0000259" key="9">
    <source>
        <dbReference type="Pfam" id="PF00266"/>
    </source>
</evidence>
<comment type="cofactor">
    <cofactor evidence="1">
        <name>pyridoxal 5'-phosphate</name>
        <dbReference type="ChEBI" id="CHEBI:597326"/>
    </cofactor>
</comment>
<dbReference type="EMBL" id="JACXAC010000007">
    <property type="protein sequence ID" value="MBD2724452.1"/>
    <property type="molecule type" value="Genomic_DNA"/>
</dbReference>
<reference evidence="10 11" key="1">
    <citation type="submission" date="2020-09" db="EMBL/GenBank/DDBJ databases">
        <authorList>
            <person name="Kim M.K."/>
        </authorList>
    </citation>
    <scope>NUCLEOTIDE SEQUENCE [LARGE SCALE GENOMIC DNA]</scope>
    <source>
        <strain evidence="10 11">BT189</strain>
    </source>
</reference>
<keyword evidence="5" id="KW-0663">Pyridoxal phosphate</keyword>
<dbReference type="InterPro" id="IPR015422">
    <property type="entry name" value="PyrdxlP-dep_Trfase_small"/>
</dbReference>
<name>A0ABR8JYG6_9BACT</name>
<dbReference type="InterPro" id="IPR000192">
    <property type="entry name" value="Aminotrans_V_dom"/>
</dbReference>
<evidence type="ECO:0000256" key="4">
    <source>
        <dbReference type="ARBA" id="ARBA00022723"/>
    </source>
</evidence>
<dbReference type="Gene3D" id="3.90.1150.10">
    <property type="entry name" value="Aspartate Aminotransferase, domain 1"/>
    <property type="match status" value="1"/>
</dbReference>
<comment type="caution">
    <text evidence="10">The sequence shown here is derived from an EMBL/GenBank/DDBJ whole genome shotgun (WGS) entry which is preliminary data.</text>
</comment>
<dbReference type="Gene3D" id="1.10.260.50">
    <property type="match status" value="1"/>
</dbReference>
<evidence type="ECO:0000256" key="8">
    <source>
        <dbReference type="ARBA" id="ARBA00050776"/>
    </source>
</evidence>
<evidence type="ECO:0000256" key="1">
    <source>
        <dbReference type="ARBA" id="ARBA00001933"/>
    </source>
</evidence>
<dbReference type="Gene3D" id="3.40.640.10">
    <property type="entry name" value="Type I PLP-dependent aspartate aminotransferase-like (Major domain)"/>
    <property type="match status" value="1"/>
</dbReference>
<dbReference type="Proteomes" id="UP000606003">
    <property type="component" value="Unassembled WGS sequence"/>
</dbReference>
<evidence type="ECO:0000256" key="7">
    <source>
        <dbReference type="ARBA" id="ARBA00023014"/>
    </source>
</evidence>
<dbReference type="PANTHER" id="PTHR11601:SF34">
    <property type="entry name" value="CYSTEINE DESULFURASE"/>
    <property type="match status" value="1"/>
</dbReference>
<keyword evidence="4" id="KW-0479">Metal-binding</keyword>
<evidence type="ECO:0000313" key="10">
    <source>
        <dbReference type="EMBL" id="MBD2724452.1"/>
    </source>
</evidence>
<dbReference type="InterPro" id="IPR015424">
    <property type="entry name" value="PyrdxlP-dep_Trfase"/>
</dbReference>
<keyword evidence="3" id="KW-0808">Transferase</keyword>
<evidence type="ECO:0000256" key="2">
    <source>
        <dbReference type="ARBA" id="ARBA00006490"/>
    </source>
</evidence>
<dbReference type="InterPro" id="IPR016454">
    <property type="entry name" value="Cysteine_dSase"/>
</dbReference>
<feature type="domain" description="Aminotransferase class V" evidence="9">
    <location>
        <begin position="12"/>
        <end position="375"/>
    </location>
</feature>